<evidence type="ECO:0000313" key="2">
    <source>
        <dbReference type="Proteomes" id="UP001499954"/>
    </source>
</evidence>
<comment type="caution">
    <text evidence="1">The sequence shown here is derived from an EMBL/GenBank/DDBJ whole genome shotgun (WGS) entry which is preliminary data.</text>
</comment>
<proteinExistence type="predicted"/>
<dbReference type="SUPFAM" id="SSF54427">
    <property type="entry name" value="NTF2-like"/>
    <property type="match status" value="1"/>
</dbReference>
<dbReference type="EMBL" id="BAAAMK010000009">
    <property type="protein sequence ID" value="GAA1963036.1"/>
    <property type="molecule type" value="Genomic_DNA"/>
</dbReference>
<name>A0ABN2R3G7_9MICO</name>
<dbReference type="InterPro" id="IPR032710">
    <property type="entry name" value="NTF2-like_dom_sf"/>
</dbReference>
<evidence type="ECO:0000313" key="1">
    <source>
        <dbReference type="EMBL" id="GAA1963036.1"/>
    </source>
</evidence>
<accession>A0ABN2R3G7</accession>
<keyword evidence="2" id="KW-1185">Reference proteome</keyword>
<sequence>MPPRDPAARLLAALEHSNDVALASVLSRDVRLVVDSGDERGGELRGRAVIARELHDLVLRHPDAAWMPVHVNGTAGLALRRFDGEVVGVLGIEGEPAIHLLWLSTVPRKLASWNRRRPDPGLD</sequence>
<protein>
    <recommendedName>
        <fullName evidence="3">Siderophore-interacting protein</fullName>
    </recommendedName>
</protein>
<gene>
    <name evidence="1" type="ORF">GCM10009717_32260</name>
</gene>
<dbReference type="RefSeq" id="WP_157415770.1">
    <property type="nucleotide sequence ID" value="NZ_BAAAMK010000009.1"/>
</dbReference>
<evidence type="ECO:0008006" key="3">
    <source>
        <dbReference type="Google" id="ProtNLM"/>
    </source>
</evidence>
<organism evidence="1 2">
    <name type="scientific">Agromyces allii</name>
    <dbReference type="NCBI Taxonomy" id="393607"/>
    <lineage>
        <taxon>Bacteria</taxon>
        <taxon>Bacillati</taxon>
        <taxon>Actinomycetota</taxon>
        <taxon>Actinomycetes</taxon>
        <taxon>Micrococcales</taxon>
        <taxon>Microbacteriaceae</taxon>
        <taxon>Agromyces</taxon>
    </lineage>
</organism>
<reference evidence="1 2" key="1">
    <citation type="journal article" date="2019" name="Int. J. Syst. Evol. Microbiol.">
        <title>The Global Catalogue of Microorganisms (GCM) 10K type strain sequencing project: providing services to taxonomists for standard genome sequencing and annotation.</title>
        <authorList>
            <consortium name="The Broad Institute Genomics Platform"/>
            <consortium name="The Broad Institute Genome Sequencing Center for Infectious Disease"/>
            <person name="Wu L."/>
            <person name="Ma J."/>
        </authorList>
    </citation>
    <scope>NUCLEOTIDE SEQUENCE [LARGE SCALE GENOMIC DNA]</scope>
    <source>
        <strain evidence="1 2">JCM 13584</strain>
    </source>
</reference>
<dbReference type="Proteomes" id="UP001499954">
    <property type="component" value="Unassembled WGS sequence"/>
</dbReference>